<name>A0A2S9XIF8_9BACT</name>
<evidence type="ECO:0000313" key="2">
    <source>
        <dbReference type="EMBL" id="PRP92669.1"/>
    </source>
</evidence>
<dbReference type="AlphaFoldDB" id="A0A2S9XIF8"/>
<evidence type="ECO:0000313" key="3">
    <source>
        <dbReference type="Proteomes" id="UP000238823"/>
    </source>
</evidence>
<dbReference type="Proteomes" id="UP000238823">
    <property type="component" value="Unassembled WGS sequence"/>
</dbReference>
<sequence>MTIGAYIMTQIGGQGSHSFKALPGDLDCAITEIRIEEHLDKPATFAIRFQEDFEDGENGTFTAADLRGSKGIAIAVSSGPGHGTDGLAKVPLPPAEELVCLIRGQIENSQADLSPGGSGSTLEVRGRDIRTTLDRENKPQEFSGTNTDIFKKMIDGLGDTAPDIGPDVLEFPTEGASFNYLGTILDGLERLATACNYSVWLRYNLTLSTSVYDVTPKVSIKTSPERAAHSPADLNLGLTRNSKVTLRIIGSETACENVINFSHTTDSEAITCVSSAGDNHETGESYNQDQSADHDPTTEDAGETNETAGAKDCERSMFVSTVGGADRVGSTAQAAANDASWYVKASALTTVHMLGTVLRPHDLVLVHGGGCGVSGGFQVEKVTHVINAAAHWMNIELRSNSRSVSPPKEGLLGG</sequence>
<evidence type="ECO:0000256" key="1">
    <source>
        <dbReference type="SAM" id="MobiDB-lite"/>
    </source>
</evidence>
<gene>
    <name evidence="2" type="ORF">ENSA7_81580</name>
</gene>
<reference evidence="2 3" key="1">
    <citation type="submission" date="2018-03" db="EMBL/GenBank/DDBJ databases">
        <title>Draft Genome Sequences of the Obligatory Marine Myxobacteria Enhygromyxa salina SWB007.</title>
        <authorList>
            <person name="Poehlein A."/>
            <person name="Moghaddam J.A."/>
            <person name="Harms H."/>
            <person name="Alanjari M."/>
            <person name="Koenig G.M."/>
            <person name="Daniel R."/>
            <person name="Schaeberle T.F."/>
        </authorList>
    </citation>
    <scope>NUCLEOTIDE SEQUENCE [LARGE SCALE GENOMIC DNA]</scope>
    <source>
        <strain evidence="2 3">SWB007</strain>
    </source>
</reference>
<protein>
    <submittedName>
        <fullName evidence="2">Uncharacterized protein</fullName>
    </submittedName>
</protein>
<feature type="region of interest" description="Disordered" evidence="1">
    <location>
        <begin position="275"/>
        <end position="311"/>
    </location>
</feature>
<dbReference type="EMBL" id="PVNL01000155">
    <property type="protein sequence ID" value="PRP92669.1"/>
    <property type="molecule type" value="Genomic_DNA"/>
</dbReference>
<accession>A0A2S9XIF8</accession>
<comment type="caution">
    <text evidence="2">The sequence shown here is derived from an EMBL/GenBank/DDBJ whole genome shotgun (WGS) entry which is preliminary data.</text>
</comment>
<dbReference type="RefSeq" id="WP_106094910.1">
    <property type="nucleotide sequence ID" value="NZ_PVNL01000155.1"/>
</dbReference>
<organism evidence="2 3">
    <name type="scientific">Enhygromyxa salina</name>
    <dbReference type="NCBI Taxonomy" id="215803"/>
    <lineage>
        <taxon>Bacteria</taxon>
        <taxon>Pseudomonadati</taxon>
        <taxon>Myxococcota</taxon>
        <taxon>Polyangia</taxon>
        <taxon>Nannocystales</taxon>
        <taxon>Nannocystaceae</taxon>
        <taxon>Enhygromyxa</taxon>
    </lineage>
</organism>
<proteinExistence type="predicted"/>